<dbReference type="FunFam" id="3.40.50.300:FF:000225">
    <property type="entry name" value="Thymidylate kinase"/>
    <property type="match status" value="1"/>
</dbReference>
<evidence type="ECO:0000256" key="8">
    <source>
        <dbReference type="ARBA" id="ARBA00022840"/>
    </source>
</evidence>
<dbReference type="GeneID" id="55472737"/>
<accession>U5MK71</accession>
<gene>
    <name evidence="11 13" type="primary">tmk</name>
    <name evidence="13" type="ORF">CLSA_c01610</name>
</gene>
<dbReference type="Gene3D" id="3.40.50.300">
    <property type="entry name" value="P-loop containing nucleotide triphosphate hydrolases"/>
    <property type="match status" value="1"/>
</dbReference>
<dbReference type="EMBL" id="CP006721">
    <property type="protein sequence ID" value="AGX41214.1"/>
    <property type="molecule type" value="Genomic_DNA"/>
</dbReference>
<dbReference type="GO" id="GO:0006233">
    <property type="term" value="P:dTDP biosynthetic process"/>
    <property type="evidence" value="ECO:0007669"/>
    <property type="project" value="InterPro"/>
</dbReference>
<evidence type="ECO:0000256" key="9">
    <source>
        <dbReference type="ARBA" id="ARBA00048743"/>
    </source>
</evidence>
<dbReference type="SUPFAM" id="SSF52540">
    <property type="entry name" value="P-loop containing nucleoside triphosphate hydrolases"/>
    <property type="match status" value="1"/>
</dbReference>
<dbReference type="PANTHER" id="PTHR10344">
    <property type="entry name" value="THYMIDYLATE KINASE"/>
    <property type="match status" value="1"/>
</dbReference>
<dbReference type="CDD" id="cd01672">
    <property type="entry name" value="TMPK"/>
    <property type="match status" value="1"/>
</dbReference>
<dbReference type="InterPro" id="IPR018095">
    <property type="entry name" value="Thymidylate_kin_CS"/>
</dbReference>
<dbReference type="HOGENOM" id="CLU_049131_0_2_9"/>
<dbReference type="GO" id="GO:0006235">
    <property type="term" value="P:dTTP biosynthetic process"/>
    <property type="evidence" value="ECO:0007669"/>
    <property type="project" value="UniProtKB-UniRule"/>
</dbReference>
<dbReference type="Proteomes" id="UP000017118">
    <property type="component" value="Chromosome"/>
</dbReference>
<name>U5MK71_CLOSA</name>
<keyword evidence="7 11" id="KW-0418">Kinase</keyword>
<dbReference type="GO" id="GO:0004798">
    <property type="term" value="F:dTMP kinase activity"/>
    <property type="evidence" value="ECO:0007669"/>
    <property type="project" value="UniProtKB-UniRule"/>
</dbReference>
<evidence type="ECO:0000313" key="14">
    <source>
        <dbReference type="Proteomes" id="UP000017118"/>
    </source>
</evidence>
<comment type="catalytic activity">
    <reaction evidence="9 11">
        <text>dTMP + ATP = dTDP + ADP</text>
        <dbReference type="Rhea" id="RHEA:13517"/>
        <dbReference type="ChEBI" id="CHEBI:30616"/>
        <dbReference type="ChEBI" id="CHEBI:58369"/>
        <dbReference type="ChEBI" id="CHEBI:63528"/>
        <dbReference type="ChEBI" id="CHEBI:456216"/>
        <dbReference type="EC" id="2.7.4.9"/>
    </reaction>
</comment>
<dbReference type="InterPro" id="IPR027417">
    <property type="entry name" value="P-loop_NTPase"/>
</dbReference>
<sequence length="213" mass="24137">MTKGLFIVFEGGEGTGKTTAIEAIYNWLIENNFKCIKTREPGGIKISEEIRQVILNKDNTAMDGRTEALLYAAARRQHLVEKVIPALQNETIVLCDRFIDSSLAYQGYARGLGIEEVMSINKFAIGEYMPDISILFDLDPKIGLERISSSNQREINRLDLEKLDFHENVRVGYNIVYENNKHRIIKIDASKSKENVISDIKKILKAKISANMN</sequence>
<dbReference type="KEGG" id="csb:CLSA_c01610"/>
<dbReference type="OrthoDB" id="9774907at2"/>
<dbReference type="eggNOG" id="COG0125">
    <property type="taxonomic scope" value="Bacteria"/>
</dbReference>
<feature type="domain" description="Thymidylate kinase-like" evidence="12">
    <location>
        <begin position="9"/>
        <end position="200"/>
    </location>
</feature>
<dbReference type="GO" id="GO:0005524">
    <property type="term" value="F:ATP binding"/>
    <property type="evidence" value="ECO:0007669"/>
    <property type="project" value="UniProtKB-UniRule"/>
</dbReference>
<dbReference type="Pfam" id="PF02223">
    <property type="entry name" value="Thymidylate_kin"/>
    <property type="match status" value="1"/>
</dbReference>
<dbReference type="NCBIfam" id="TIGR00041">
    <property type="entry name" value="DTMP_kinase"/>
    <property type="match status" value="1"/>
</dbReference>
<keyword evidence="6 11" id="KW-0547">Nucleotide-binding</keyword>
<evidence type="ECO:0000256" key="11">
    <source>
        <dbReference type="HAMAP-Rule" id="MF_00165"/>
    </source>
</evidence>
<dbReference type="InterPro" id="IPR039430">
    <property type="entry name" value="Thymidylate_kin-like_dom"/>
</dbReference>
<feature type="binding site" evidence="11">
    <location>
        <begin position="11"/>
        <end position="18"/>
    </location>
    <ligand>
        <name>ATP</name>
        <dbReference type="ChEBI" id="CHEBI:30616"/>
    </ligand>
</feature>
<evidence type="ECO:0000256" key="1">
    <source>
        <dbReference type="ARBA" id="ARBA00009776"/>
    </source>
</evidence>
<evidence type="ECO:0000256" key="2">
    <source>
        <dbReference type="ARBA" id="ARBA00012980"/>
    </source>
</evidence>
<dbReference type="InterPro" id="IPR018094">
    <property type="entry name" value="Thymidylate_kinase"/>
</dbReference>
<keyword evidence="5 11" id="KW-0545">Nucleotide biosynthesis</keyword>
<dbReference type="PANTHER" id="PTHR10344:SF4">
    <property type="entry name" value="UMP-CMP KINASE 2, MITOCHONDRIAL"/>
    <property type="match status" value="1"/>
</dbReference>
<evidence type="ECO:0000313" key="13">
    <source>
        <dbReference type="EMBL" id="AGX41214.1"/>
    </source>
</evidence>
<comment type="function">
    <text evidence="10 11">Phosphorylation of dTMP to form dTDP in both de novo and salvage pathways of dTTP synthesis.</text>
</comment>
<keyword evidence="14" id="KW-1185">Reference proteome</keyword>
<dbReference type="RefSeq" id="WP_022743512.1">
    <property type="nucleotide sequence ID" value="NC_022571.1"/>
</dbReference>
<dbReference type="HAMAP" id="MF_00165">
    <property type="entry name" value="Thymidylate_kinase"/>
    <property type="match status" value="1"/>
</dbReference>
<evidence type="ECO:0000259" key="12">
    <source>
        <dbReference type="Pfam" id="PF02223"/>
    </source>
</evidence>
<evidence type="ECO:0000256" key="6">
    <source>
        <dbReference type="ARBA" id="ARBA00022741"/>
    </source>
</evidence>
<dbReference type="GO" id="GO:0006227">
    <property type="term" value="P:dUDP biosynthetic process"/>
    <property type="evidence" value="ECO:0007669"/>
    <property type="project" value="TreeGrafter"/>
</dbReference>
<evidence type="ECO:0000256" key="3">
    <source>
        <dbReference type="ARBA" id="ARBA00017144"/>
    </source>
</evidence>
<evidence type="ECO:0000256" key="10">
    <source>
        <dbReference type="ARBA" id="ARBA00057735"/>
    </source>
</evidence>
<comment type="similarity">
    <text evidence="1 11">Belongs to the thymidylate kinase family.</text>
</comment>
<dbReference type="EC" id="2.7.4.9" evidence="2 11"/>
<proteinExistence type="inferred from homology"/>
<dbReference type="PROSITE" id="PS01331">
    <property type="entry name" value="THYMIDYLATE_KINASE"/>
    <property type="match status" value="1"/>
</dbReference>
<evidence type="ECO:0000256" key="4">
    <source>
        <dbReference type="ARBA" id="ARBA00022679"/>
    </source>
</evidence>
<dbReference type="PATRIC" id="fig|1345695.10.peg.1555"/>
<keyword evidence="4 11" id="KW-0808">Transferase</keyword>
<evidence type="ECO:0000256" key="5">
    <source>
        <dbReference type="ARBA" id="ARBA00022727"/>
    </source>
</evidence>
<dbReference type="AlphaFoldDB" id="U5MK71"/>
<reference evidence="13 14" key="1">
    <citation type="journal article" date="2013" name="Genome Announc.">
        <title>Complete Genome Sequence of the Solvent Producer Clostridium saccharobutylicum NCP262 (DSM 13864).</title>
        <authorList>
            <person name="Poehlein A."/>
            <person name="Hartwich K."/>
            <person name="Krabben P."/>
            <person name="Ehrenreich A."/>
            <person name="Liebl W."/>
            <person name="Durre P."/>
            <person name="Gottschalk G."/>
            <person name="Daniel R."/>
        </authorList>
    </citation>
    <scope>NUCLEOTIDE SEQUENCE [LARGE SCALE GENOMIC DNA]</scope>
    <source>
        <strain evidence="13">DSM 13864</strain>
    </source>
</reference>
<organism evidence="13 14">
    <name type="scientific">Clostridium saccharobutylicum DSM 13864</name>
    <dbReference type="NCBI Taxonomy" id="1345695"/>
    <lineage>
        <taxon>Bacteria</taxon>
        <taxon>Bacillati</taxon>
        <taxon>Bacillota</taxon>
        <taxon>Clostridia</taxon>
        <taxon>Eubacteriales</taxon>
        <taxon>Clostridiaceae</taxon>
        <taxon>Clostridium</taxon>
    </lineage>
</organism>
<evidence type="ECO:0000256" key="7">
    <source>
        <dbReference type="ARBA" id="ARBA00022777"/>
    </source>
</evidence>
<dbReference type="GO" id="GO:0005829">
    <property type="term" value="C:cytosol"/>
    <property type="evidence" value="ECO:0007669"/>
    <property type="project" value="TreeGrafter"/>
</dbReference>
<protein>
    <recommendedName>
        <fullName evidence="3 11">Thymidylate kinase</fullName>
        <ecNumber evidence="2 11">2.7.4.9</ecNumber>
    </recommendedName>
    <alternativeName>
        <fullName evidence="11">dTMP kinase</fullName>
    </alternativeName>
</protein>
<keyword evidence="8 11" id="KW-0067">ATP-binding</keyword>